<organism evidence="2 3">
    <name type="scientific">Sulfobacillus benefaciens</name>
    <dbReference type="NCBI Taxonomy" id="453960"/>
    <lineage>
        <taxon>Bacteria</taxon>
        <taxon>Bacillati</taxon>
        <taxon>Bacillota</taxon>
        <taxon>Clostridia</taxon>
        <taxon>Eubacteriales</taxon>
        <taxon>Clostridiales Family XVII. Incertae Sedis</taxon>
        <taxon>Sulfobacillus</taxon>
    </lineage>
</organism>
<dbReference type="Pfam" id="PF14213">
    <property type="entry name" value="DUF4325"/>
    <property type="match status" value="1"/>
</dbReference>
<dbReference type="InterPro" id="IPR025474">
    <property type="entry name" value="DUF4325"/>
</dbReference>
<sequence length="105" mass="11763">MAWSSPVFLDLAAWCGSTTLGSRADARILRVRLTEILAVQDTIVCDFSHVDVLTSQFMDECFGKLWDQASHDALKRQFRIRGLTGNNLAIWRFVLAHRDSGAAHS</sequence>
<dbReference type="Proteomes" id="UP000242972">
    <property type="component" value="Unassembled WGS sequence"/>
</dbReference>
<proteinExistence type="predicted"/>
<evidence type="ECO:0000259" key="1">
    <source>
        <dbReference type="Pfam" id="PF14213"/>
    </source>
</evidence>
<dbReference type="AlphaFoldDB" id="A0A2T2XCL8"/>
<feature type="domain" description="DUF4325" evidence="1">
    <location>
        <begin position="29"/>
        <end position="85"/>
    </location>
</feature>
<name>A0A2T2XCL8_9FIRM</name>
<evidence type="ECO:0000313" key="3">
    <source>
        <dbReference type="Proteomes" id="UP000242972"/>
    </source>
</evidence>
<dbReference type="EMBL" id="PXYW01000049">
    <property type="protein sequence ID" value="PSR32197.1"/>
    <property type="molecule type" value="Genomic_DNA"/>
</dbReference>
<gene>
    <name evidence="2" type="ORF">C7B46_15385</name>
</gene>
<comment type="caution">
    <text evidence="2">The sequence shown here is derived from an EMBL/GenBank/DDBJ whole genome shotgun (WGS) entry which is preliminary data.</text>
</comment>
<evidence type="ECO:0000313" key="2">
    <source>
        <dbReference type="EMBL" id="PSR32197.1"/>
    </source>
</evidence>
<reference evidence="2 3" key="1">
    <citation type="journal article" date="2014" name="BMC Genomics">
        <title>Comparison of environmental and isolate Sulfobacillus genomes reveals diverse carbon, sulfur, nitrogen, and hydrogen metabolisms.</title>
        <authorList>
            <person name="Justice N.B."/>
            <person name="Norman A."/>
            <person name="Brown C.T."/>
            <person name="Singh A."/>
            <person name="Thomas B.C."/>
            <person name="Banfield J.F."/>
        </authorList>
    </citation>
    <scope>NUCLEOTIDE SEQUENCE [LARGE SCALE GENOMIC DNA]</scope>
    <source>
        <strain evidence="2">AMDSBA4</strain>
    </source>
</reference>
<accession>A0A2T2XCL8</accession>
<protein>
    <recommendedName>
        <fullName evidence="1">DUF4325 domain-containing protein</fullName>
    </recommendedName>
</protein>